<keyword evidence="9" id="KW-1185">Reference proteome</keyword>
<comment type="subcellular location">
    <subcellularLocation>
        <location evidence="1">Nucleus</location>
    </subcellularLocation>
</comment>
<name>A0A834WNU7_9FABA</name>
<keyword evidence="2" id="KW-0805">Transcription regulation</keyword>
<dbReference type="PANTHER" id="PTHR31194">
    <property type="entry name" value="SHN SHINE , DNA BINDING / TRANSCRIPTION FACTOR"/>
    <property type="match status" value="1"/>
</dbReference>
<dbReference type="SUPFAM" id="SSF54171">
    <property type="entry name" value="DNA-binding domain"/>
    <property type="match status" value="1"/>
</dbReference>
<accession>A0A834WNU7</accession>
<dbReference type="SMART" id="SM00380">
    <property type="entry name" value="AP2"/>
    <property type="match status" value="1"/>
</dbReference>
<keyword evidence="4" id="KW-0804">Transcription</keyword>
<feature type="compositionally biased region" description="Low complexity" evidence="6">
    <location>
        <begin position="99"/>
        <end position="109"/>
    </location>
</feature>
<dbReference type="Gene3D" id="3.30.730.10">
    <property type="entry name" value="AP2/ERF domain"/>
    <property type="match status" value="1"/>
</dbReference>
<dbReference type="PRINTS" id="PR00367">
    <property type="entry name" value="ETHRSPELEMNT"/>
</dbReference>
<keyword evidence="5" id="KW-0539">Nucleus</keyword>
<dbReference type="OrthoDB" id="1917565at2759"/>
<dbReference type="InterPro" id="IPR050913">
    <property type="entry name" value="AP2/ERF_ERF"/>
</dbReference>
<feature type="domain" description="AP2/ERF" evidence="7">
    <location>
        <begin position="109"/>
        <end position="166"/>
    </location>
</feature>
<evidence type="ECO:0000313" key="8">
    <source>
        <dbReference type="EMBL" id="KAF7827823.1"/>
    </source>
</evidence>
<protein>
    <submittedName>
        <fullName evidence="8">Ethylene-responsive transcription factor ERF118</fullName>
    </submittedName>
</protein>
<dbReference type="GO" id="GO:0005634">
    <property type="term" value="C:nucleus"/>
    <property type="evidence" value="ECO:0007669"/>
    <property type="project" value="UniProtKB-SubCell"/>
</dbReference>
<proteinExistence type="predicted"/>
<keyword evidence="3" id="KW-0238">DNA-binding</keyword>
<dbReference type="InterPro" id="IPR001471">
    <property type="entry name" value="AP2/ERF_dom"/>
</dbReference>
<evidence type="ECO:0000256" key="4">
    <source>
        <dbReference type="ARBA" id="ARBA00023163"/>
    </source>
</evidence>
<feature type="compositionally biased region" description="Acidic residues" evidence="6">
    <location>
        <begin position="26"/>
        <end position="40"/>
    </location>
</feature>
<dbReference type="InterPro" id="IPR016177">
    <property type="entry name" value="DNA-bd_dom_sf"/>
</dbReference>
<evidence type="ECO:0000256" key="1">
    <source>
        <dbReference type="ARBA" id="ARBA00004123"/>
    </source>
</evidence>
<evidence type="ECO:0000256" key="5">
    <source>
        <dbReference type="ARBA" id="ARBA00023242"/>
    </source>
</evidence>
<feature type="compositionally biased region" description="Polar residues" evidence="6">
    <location>
        <begin position="63"/>
        <end position="89"/>
    </location>
</feature>
<organism evidence="8 9">
    <name type="scientific">Senna tora</name>
    <dbReference type="NCBI Taxonomy" id="362788"/>
    <lineage>
        <taxon>Eukaryota</taxon>
        <taxon>Viridiplantae</taxon>
        <taxon>Streptophyta</taxon>
        <taxon>Embryophyta</taxon>
        <taxon>Tracheophyta</taxon>
        <taxon>Spermatophyta</taxon>
        <taxon>Magnoliopsida</taxon>
        <taxon>eudicotyledons</taxon>
        <taxon>Gunneridae</taxon>
        <taxon>Pentapetalae</taxon>
        <taxon>rosids</taxon>
        <taxon>fabids</taxon>
        <taxon>Fabales</taxon>
        <taxon>Fabaceae</taxon>
        <taxon>Caesalpinioideae</taxon>
        <taxon>Cassia clade</taxon>
        <taxon>Senna</taxon>
    </lineage>
</organism>
<dbReference type="CDD" id="cd00018">
    <property type="entry name" value="AP2"/>
    <property type="match status" value="1"/>
</dbReference>
<dbReference type="Proteomes" id="UP000634136">
    <property type="component" value="Unassembled WGS sequence"/>
</dbReference>
<evidence type="ECO:0000256" key="6">
    <source>
        <dbReference type="SAM" id="MobiDB-lite"/>
    </source>
</evidence>
<dbReference type="EMBL" id="JAAIUW010000006">
    <property type="protein sequence ID" value="KAF7827823.1"/>
    <property type="molecule type" value="Genomic_DNA"/>
</dbReference>
<dbReference type="InterPro" id="IPR036955">
    <property type="entry name" value="AP2/ERF_dom_sf"/>
</dbReference>
<dbReference type="GO" id="GO:0003677">
    <property type="term" value="F:DNA binding"/>
    <property type="evidence" value="ECO:0007669"/>
    <property type="project" value="UniProtKB-KW"/>
</dbReference>
<comment type="caution">
    <text evidence="8">The sequence shown here is derived from an EMBL/GenBank/DDBJ whole genome shotgun (WGS) entry which is preliminary data.</text>
</comment>
<dbReference type="GO" id="GO:0003700">
    <property type="term" value="F:DNA-binding transcription factor activity"/>
    <property type="evidence" value="ECO:0007669"/>
    <property type="project" value="InterPro"/>
</dbReference>
<dbReference type="PANTHER" id="PTHR31194:SF62">
    <property type="entry name" value="ETHYLENE-RESPONSIVE TRANSCRIPTION FACTOR ERF118"/>
    <property type="match status" value="1"/>
</dbReference>
<feature type="compositionally biased region" description="Polar residues" evidence="6">
    <location>
        <begin position="177"/>
        <end position="203"/>
    </location>
</feature>
<dbReference type="AlphaFoldDB" id="A0A834WNU7"/>
<gene>
    <name evidence="8" type="ORF">G2W53_018987</name>
</gene>
<feature type="region of interest" description="Disordered" evidence="6">
    <location>
        <begin position="144"/>
        <end position="216"/>
    </location>
</feature>
<evidence type="ECO:0000313" key="9">
    <source>
        <dbReference type="Proteomes" id="UP000634136"/>
    </source>
</evidence>
<dbReference type="Pfam" id="PF00847">
    <property type="entry name" value="AP2"/>
    <property type="match status" value="1"/>
</dbReference>
<sequence length="376" mass="42394">MKMKHPKLNHHHFHELPTRKLRIICDDPEATDSSSSEDEETAKKFSRRPRKMKRIVHELTLPLDSSSTEAANETSFQESNNVQKPQNPISKKRVLAPPSSRSSSSSSSRYRGVRQRKWGKWAAEIRDPFKGVRIWLGTYNTAEEASQAYESKREEFESMAKAAQSSKTTTTSDDSESVFSQTSPSSVLELDTSTSKSPEVTNNDGKKEGEEEAEAEAAMEGNDFETEFAELQIPDLSFLNEPPPPLELPAPTIPPDNVVSDNTNLGFDLDWMMFDDFGQSFELDDEPFGLEDFQICGFEDEINNNPSELPDFDFDLCVDEFAGWTEEPLNIPCSCLRNLCIVFEAVREKRYCIVEENAFGFSCAIRAVQGISNLKL</sequence>
<evidence type="ECO:0000259" key="7">
    <source>
        <dbReference type="PROSITE" id="PS51032"/>
    </source>
</evidence>
<reference evidence="8" key="1">
    <citation type="submission" date="2020-09" db="EMBL/GenBank/DDBJ databases">
        <title>Genome-Enabled Discovery of Anthraquinone Biosynthesis in Senna tora.</title>
        <authorList>
            <person name="Kang S.-H."/>
            <person name="Pandey R.P."/>
            <person name="Lee C.-M."/>
            <person name="Sim J.-S."/>
            <person name="Jeong J.-T."/>
            <person name="Choi B.-S."/>
            <person name="Jung M."/>
            <person name="Ginzburg D."/>
            <person name="Zhao K."/>
            <person name="Won S.Y."/>
            <person name="Oh T.-J."/>
            <person name="Yu Y."/>
            <person name="Kim N.-H."/>
            <person name="Lee O.R."/>
            <person name="Lee T.-H."/>
            <person name="Bashyal P."/>
            <person name="Kim T.-S."/>
            <person name="Lee W.-H."/>
            <person name="Kawkins C."/>
            <person name="Kim C.-K."/>
            <person name="Kim J.S."/>
            <person name="Ahn B.O."/>
            <person name="Rhee S.Y."/>
            <person name="Sohng J.K."/>
        </authorList>
    </citation>
    <scope>NUCLEOTIDE SEQUENCE</scope>
    <source>
        <tissue evidence="8">Leaf</tissue>
    </source>
</reference>
<feature type="region of interest" description="Disordered" evidence="6">
    <location>
        <begin position="26"/>
        <end position="117"/>
    </location>
</feature>
<feature type="compositionally biased region" description="Basic residues" evidence="6">
    <location>
        <begin position="44"/>
        <end position="54"/>
    </location>
</feature>
<dbReference type="PROSITE" id="PS51032">
    <property type="entry name" value="AP2_ERF"/>
    <property type="match status" value="1"/>
</dbReference>
<evidence type="ECO:0000256" key="3">
    <source>
        <dbReference type="ARBA" id="ARBA00023125"/>
    </source>
</evidence>
<evidence type="ECO:0000256" key="2">
    <source>
        <dbReference type="ARBA" id="ARBA00023015"/>
    </source>
</evidence>